<dbReference type="EMBL" id="ACBZ01000172">
    <property type="protein sequence ID" value="EEG47931.1"/>
    <property type="molecule type" value="Genomic_DNA"/>
</dbReference>
<evidence type="ECO:0000313" key="11">
    <source>
        <dbReference type="EMBL" id="EEG47931.1"/>
    </source>
</evidence>
<dbReference type="Proteomes" id="UP000003100">
    <property type="component" value="Unassembled WGS sequence"/>
</dbReference>
<dbReference type="GeneID" id="86822943"/>
<evidence type="ECO:0000256" key="1">
    <source>
        <dbReference type="ARBA" id="ARBA00001164"/>
    </source>
</evidence>
<organism evidence="11 12">
    <name type="scientific">Blautia hydrogenotrophica (strain DSM 10507 / JCM 14656 / S5a33)</name>
    <name type="common">Ruminococcus hydrogenotrophicus</name>
    <dbReference type="NCBI Taxonomy" id="476272"/>
    <lineage>
        <taxon>Bacteria</taxon>
        <taxon>Bacillati</taxon>
        <taxon>Bacillota</taxon>
        <taxon>Clostridia</taxon>
        <taxon>Lachnospirales</taxon>
        <taxon>Lachnospiraceae</taxon>
        <taxon>Blautia</taxon>
    </lineage>
</organism>
<evidence type="ECO:0000256" key="5">
    <source>
        <dbReference type="ARBA" id="ARBA00022605"/>
    </source>
</evidence>
<evidence type="ECO:0000256" key="8">
    <source>
        <dbReference type="ARBA" id="ARBA00023235"/>
    </source>
</evidence>
<dbReference type="InterPro" id="IPR011060">
    <property type="entry name" value="RibuloseP-bd_barrel"/>
</dbReference>
<comment type="similarity">
    <text evidence="9">Belongs to the TrpF family.</text>
</comment>
<proteinExistence type="inferred from homology"/>
<feature type="domain" description="N-(5'phosphoribosyl) anthranilate isomerase (PRAI)" evidence="10">
    <location>
        <begin position="4"/>
        <end position="195"/>
    </location>
</feature>
<dbReference type="GO" id="GO:0004640">
    <property type="term" value="F:phosphoribosylanthranilate isomerase activity"/>
    <property type="evidence" value="ECO:0007669"/>
    <property type="project" value="UniProtKB-UniRule"/>
</dbReference>
<evidence type="ECO:0000313" key="12">
    <source>
        <dbReference type="Proteomes" id="UP000003100"/>
    </source>
</evidence>
<accession>C0CQQ2</accession>
<evidence type="ECO:0000259" key="10">
    <source>
        <dbReference type="Pfam" id="PF00697"/>
    </source>
</evidence>
<evidence type="ECO:0000256" key="9">
    <source>
        <dbReference type="HAMAP-Rule" id="MF_00135"/>
    </source>
</evidence>
<dbReference type="HAMAP" id="MF_00135">
    <property type="entry name" value="PRAI"/>
    <property type="match status" value="1"/>
</dbReference>
<dbReference type="CDD" id="cd00405">
    <property type="entry name" value="PRAI"/>
    <property type="match status" value="1"/>
</dbReference>
<dbReference type="InterPro" id="IPR001240">
    <property type="entry name" value="PRAI_dom"/>
</dbReference>
<comment type="catalytic activity">
    <reaction evidence="1 9">
        <text>N-(5-phospho-beta-D-ribosyl)anthranilate = 1-(2-carboxyphenylamino)-1-deoxy-D-ribulose 5-phosphate</text>
        <dbReference type="Rhea" id="RHEA:21540"/>
        <dbReference type="ChEBI" id="CHEBI:18277"/>
        <dbReference type="ChEBI" id="CHEBI:58613"/>
        <dbReference type="EC" id="5.3.1.24"/>
    </reaction>
</comment>
<dbReference type="EC" id="5.3.1.24" evidence="3 9"/>
<dbReference type="SUPFAM" id="SSF51366">
    <property type="entry name" value="Ribulose-phoshate binding barrel"/>
    <property type="match status" value="1"/>
</dbReference>
<dbReference type="eggNOG" id="COG0135">
    <property type="taxonomic scope" value="Bacteria"/>
</dbReference>
<gene>
    <name evidence="9" type="primary">trpF</name>
    <name evidence="11" type="ORF">RUMHYD_03215</name>
</gene>
<dbReference type="RefSeq" id="WP_005951227.1">
    <property type="nucleotide sequence ID" value="NZ_CP136423.1"/>
</dbReference>
<evidence type="ECO:0000256" key="7">
    <source>
        <dbReference type="ARBA" id="ARBA00023141"/>
    </source>
</evidence>
<reference evidence="11 12" key="1">
    <citation type="submission" date="2009-01" db="EMBL/GenBank/DDBJ databases">
        <authorList>
            <person name="Fulton L."/>
            <person name="Clifton S."/>
            <person name="Fulton B."/>
            <person name="Xu J."/>
            <person name="Minx P."/>
            <person name="Pepin K.H."/>
            <person name="Johnson M."/>
            <person name="Bhonagiri V."/>
            <person name="Nash W.E."/>
            <person name="Mardis E.R."/>
            <person name="Wilson R.K."/>
        </authorList>
    </citation>
    <scope>NUCLEOTIDE SEQUENCE [LARGE SCALE GENOMIC DNA]</scope>
    <source>
        <strain evidence="12">DSM 10507 / JCM 14656 / S5a33</strain>
    </source>
</reference>
<keyword evidence="7 9" id="KW-0057">Aromatic amino acid biosynthesis</keyword>
<evidence type="ECO:0000256" key="3">
    <source>
        <dbReference type="ARBA" id="ARBA00012572"/>
    </source>
</evidence>
<keyword evidence="6 9" id="KW-0822">Tryptophan biosynthesis</keyword>
<reference evidence="11 12" key="2">
    <citation type="submission" date="2009-02" db="EMBL/GenBank/DDBJ databases">
        <title>Draft genome sequence of Blautia hydrogenotrophica DSM 10507 (Ruminococcus hydrogenotrophicus DSM 10507).</title>
        <authorList>
            <person name="Sudarsanam P."/>
            <person name="Ley R."/>
            <person name="Guruge J."/>
            <person name="Turnbaugh P.J."/>
            <person name="Mahowald M."/>
            <person name="Liep D."/>
            <person name="Gordon J."/>
        </authorList>
    </citation>
    <scope>NUCLEOTIDE SEQUENCE [LARGE SCALE GENOMIC DNA]</scope>
    <source>
        <strain evidence="12">DSM 10507 / JCM 14656 / S5a33</strain>
    </source>
</reference>
<protein>
    <recommendedName>
        <fullName evidence="4 9">N-(5'-phosphoribosyl)anthranilate isomerase</fullName>
        <shortName evidence="9">PRAI</shortName>
        <ecNumber evidence="3 9">5.3.1.24</ecNumber>
    </recommendedName>
</protein>
<comment type="pathway">
    <text evidence="2 9">Amino-acid biosynthesis; L-tryptophan biosynthesis; L-tryptophan from chorismate: step 3/5.</text>
</comment>
<dbReference type="PANTHER" id="PTHR42894">
    <property type="entry name" value="N-(5'-PHOSPHORIBOSYL)ANTHRANILATE ISOMERASE"/>
    <property type="match status" value="1"/>
</dbReference>
<dbReference type="AlphaFoldDB" id="C0CQQ2"/>
<dbReference type="Pfam" id="PF00697">
    <property type="entry name" value="PRAI"/>
    <property type="match status" value="1"/>
</dbReference>
<dbReference type="PATRIC" id="fig|476272.21.peg.1338"/>
<keyword evidence="8 9" id="KW-0413">Isomerase</keyword>
<dbReference type="GO" id="GO:0000162">
    <property type="term" value="P:L-tryptophan biosynthetic process"/>
    <property type="evidence" value="ECO:0007669"/>
    <property type="project" value="UniProtKB-UniRule"/>
</dbReference>
<dbReference type="InterPro" id="IPR013785">
    <property type="entry name" value="Aldolase_TIM"/>
</dbReference>
<evidence type="ECO:0000256" key="6">
    <source>
        <dbReference type="ARBA" id="ARBA00022822"/>
    </source>
</evidence>
<evidence type="ECO:0000256" key="2">
    <source>
        <dbReference type="ARBA" id="ARBA00004664"/>
    </source>
</evidence>
<keyword evidence="5 9" id="KW-0028">Amino-acid biosynthesis</keyword>
<dbReference type="Gene3D" id="3.20.20.70">
    <property type="entry name" value="Aldolase class I"/>
    <property type="match status" value="1"/>
</dbReference>
<evidence type="ECO:0000256" key="4">
    <source>
        <dbReference type="ARBA" id="ARBA00022272"/>
    </source>
</evidence>
<sequence>MTRIKICGLSREEDIANVNEAGPDYCGFIIQVPRSRRNVSPERAAELSIRLDGRITPVGVFVNAPAELPARLAREGIIRMIQLHGQEDEDYIQRLRGLTDVPVIQAFSVASREDVRRAKDSSADYVLFDQGAGGTGKTFDWGLIGSMDRPFILAGGLTLENLTEAVKRVRPWCVDVSSGVETEGYKDQEKIKAAVAAVRRMEE</sequence>
<dbReference type="InterPro" id="IPR044643">
    <property type="entry name" value="TrpF_fam"/>
</dbReference>
<keyword evidence="12" id="KW-1185">Reference proteome</keyword>
<dbReference type="HOGENOM" id="CLU_076364_1_0_9"/>
<name>C0CQQ2_BLAHS</name>
<dbReference type="UniPathway" id="UPA00035">
    <property type="reaction ID" value="UER00042"/>
</dbReference>
<dbReference type="PANTHER" id="PTHR42894:SF1">
    <property type="entry name" value="N-(5'-PHOSPHORIBOSYL)ANTHRANILATE ISOMERASE"/>
    <property type="match status" value="1"/>
</dbReference>